<keyword evidence="7" id="KW-1185">Reference proteome</keyword>
<dbReference type="InterPro" id="IPR008422">
    <property type="entry name" value="KN_HD"/>
</dbReference>
<protein>
    <submittedName>
        <fullName evidence="6">TGIF1</fullName>
    </submittedName>
</protein>
<keyword evidence="1" id="KW-0238">DNA-binding</keyword>
<feature type="domain" description="KN homeodomain" evidence="5">
    <location>
        <begin position="1"/>
        <end position="22"/>
    </location>
</feature>
<keyword evidence="3" id="KW-0539">Nucleus</keyword>
<dbReference type="Proteomes" id="UP000597762">
    <property type="component" value="Unassembled WGS sequence"/>
</dbReference>
<gene>
    <name evidence="6" type="ORF">SPHA_42791</name>
</gene>
<evidence type="ECO:0000256" key="2">
    <source>
        <dbReference type="ARBA" id="ARBA00023155"/>
    </source>
</evidence>
<keyword evidence="2" id="KW-0371">Homeobox</keyword>
<dbReference type="OrthoDB" id="10056939at2759"/>
<evidence type="ECO:0000256" key="4">
    <source>
        <dbReference type="SAM" id="MobiDB-lite"/>
    </source>
</evidence>
<comment type="caution">
    <text evidence="6">The sequence shown here is derived from an EMBL/GenBank/DDBJ whole genome shotgun (WGS) entry which is preliminary data.</text>
</comment>
<dbReference type="AlphaFoldDB" id="A0A812CSX5"/>
<dbReference type="GO" id="GO:0006355">
    <property type="term" value="P:regulation of DNA-templated transcription"/>
    <property type="evidence" value="ECO:0007669"/>
    <property type="project" value="InterPro"/>
</dbReference>
<dbReference type="Pfam" id="PF05920">
    <property type="entry name" value="Homeobox_KN"/>
    <property type="match status" value="1"/>
</dbReference>
<dbReference type="SUPFAM" id="SSF46689">
    <property type="entry name" value="Homeodomain-like"/>
    <property type="match status" value="1"/>
</dbReference>
<dbReference type="GO" id="GO:0003677">
    <property type="term" value="F:DNA binding"/>
    <property type="evidence" value="ECO:0007669"/>
    <property type="project" value="UniProtKB-KW"/>
</dbReference>
<feature type="region of interest" description="Disordered" evidence="4">
    <location>
        <begin position="76"/>
        <end position="96"/>
    </location>
</feature>
<evidence type="ECO:0000256" key="3">
    <source>
        <dbReference type="ARBA" id="ARBA00023242"/>
    </source>
</evidence>
<dbReference type="InterPro" id="IPR009057">
    <property type="entry name" value="Homeodomain-like_sf"/>
</dbReference>
<evidence type="ECO:0000259" key="5">
    <source>
        <dbReference type="Pfam" id="PF05920"/>
    </source>
</evidence>
<organism evidence="6 7">
    <name type="scientific">Acanthosepion pharaonis</name>
    <name type="common">Pharaoh cuttlefish</name>
    <name type="synonym">Sepia pharaonis</name>
    <dbReference type="NCBI Taxonomy" id="158019"/>
    <lineage>
        <taxon>Eukaryota</taxon>
        <taxon>Metazoa</taxon>
        <taxon>Spiralia</taxon>
        <taxon>Lophotrochozoa</taxon>
        <taxon>Mollusca</taxon>
        <taxon>Cephalopoda</taxon>
        <taxon>Coleoidea</taxon>
        <taxon>Decapodiformes</taxon>
        <taxon>Sepiida</taxon>
        <taxon>Sepiina</taxon>
        <taxon>Sepiidae</taxon>
        <taxon>Acanthosepion</taxon>
    </lineage>
</organism>
<proteinExistence type="predicted"/>
<reference evidence="6" key="1">
    <citation type="submission" date="2021-01" db="EMBL/GenBank/DDBJ databases">
        <authorList>
            <person name="Li R."/>
            <person name="Bekaert M."/>
        </authorList>
    </citation>
    <scope>NUCLEOTIDE SEQUENCE</scope>
    <source>
        <strain evidence="6">Farmed</strain>
    </source>
</reference>
<accession>A0A812CSX5</accession>
<dbReference type="InterPro" id="IPR001356">
    <property type="entry name" value="HD"/>
</dbReference>
<sequence>MARHTGLTLQQVNNWYINARRRILPSLISKEGKEPRDYRITRKRTNNTTATTVTTTALNNPTTATPSTPTIAPVTSLVSDTSSHPPSNLLTPPVTRYNSPTYSPISTDGEPFPSIASMFPASSACPSPVPQPGQQQLYVRSEYFPDSPSTNNTMSFVNESTRGAGGQPLTRSSRGVPPNDCLAQPQPELLSTLQNPSPYNYYNLVYNNDGEPGDSFPPVENLIRSSYGATDGNFRILEFNMI</sequence>
<name>A0A812CSX5_ACAPH</name>
<evidence type="ECO:0000256" key="1">
    <source>
        <dbReference type="ARBA" id="ARBA00023125"/>
    </source>
</evidence>
<dbReference type="CDD" id="cd00086">
    <property type="entry name" value="homeodomain"/>
    <property type="match status" value="1"/>
</dbReference>
<dbReference type="EMBL" id="CAHIKZ030002108">
    <property type="protein sequence ID" value="CAE1281268.1"/>
    <property type="molecule type" value="Genomic_DNA"/>
</dbReference>
<dbReference type="Gene3D" id="1.10.10.60">
    <property type="entry name" value="Homeodomain-like"/>
    <property type="match status" value="1"/>
</dbReference>
<evidence type="ECO:0000313" key="7">
    <source>
        <dbReference type="Proteomes" id="UP000597762"/>
    </source>
</evidence>
<evidence type="ECO:0000313" key="6">
    <source>
        <dbReference type="EMBL" id="CAE1281268.1"/>
    </source>
</evidence>